<evidence type="ECO:0000313" key="2">
    <source>
        <dbReference type="EMBL" id="CAF1651725.1"/>
    </source>
</evidence>
<dbReference type="AlphaFoldDB" id="A0A815UZM0"/>
<dbReference type="OrthoDB" id="10051290at2759"/>
<evidence type="ECO:0000313" key="3">
    <source>
        <dbReference type="Proteomes" id="UP000663832"/>
    </source>
</evidence>
<comment type="caution">
    <text evidence="1">The sequence shown here is derived from an EMBL/GenBank/DDBJ whole genome shotgun (WGS) entry which is preliminary data.</text>
</comment>
<gene>
    <name evidence="1" type="ORF">BJG266_LOCUS44553</name>
    <name evidence="2" type="ORF">QVE165_LOCUS61524</name>
</gene>
<name>A0A815UZM0_9BILA</name>
<dbReference type="Proteomes" id="UP000663877">
    <property type="component" value="Unassembled WGS sequence"/>
</dbReference>
<evidence type="ECO:0000313" key="1">
    <source>
        <dbReference type="EMBL" id="CAF1525653.1"/>
    </source>
</evidence>
<dbReference type="Proteomes" id="UP000663832">
    <property type="component" value="Unassembled WGS sequence"/>
</dbReference>
<reference evidence="1" key="1">
    <citation type="submission" date="2021-02" db="EMBL/GenBank/DDBJ databases">
        <authorList>
            <person name="Nowell W R."/>
        </authorList>
    </citation>
    <scope>NUCLEOTIDE SEQUENCE</scope>
</reference>
<proteinExistence type="predicted"/>
<dbReference type="EMBL" id="CAJNOI010003657">
    <property type="protein sequence ID" value="CAF1525653.1"/>
    <property type="molecule type" value="Genomic_DNA"/>
</dbReference>
<feature type="non-terminal residue" evidence="1">
    <location>
        <position position="1"/>
    </location>
</feature>
<accession>A0A815UZM0</accession>
<organism evidence="1 4">
    <name type="scientific">Adineta steineri</name>
    <dbReference type="NCBI Taxonomy" id="433720"/>
    <lineage>
        <taxon>Eukaryota</taxon>
        <taxon>Metazoa</taxon>
        <taxon>Spiralia</taxon>
        <taxon>Gnathifera</taxon>
        <taxon>Rotifera</taxon>
        <taxon>Eurotatoria</taxon>
        <taxon>Bdelloidea</taxon>
        <taxon>Adinetida</taxon>
        <taxon>Adinetidae</taxon>
        <taxon>Adineta</taxon>
    </lineage>
</organism>
<dbReference type="EMBL" id="CAJNOM010004019">
    <property type="protein sequence ID" value="CAF1651725.1"/>
    <property type="molecule type" value="Genomic_DNA"/>
</dbReference>
<protein>
    <submittedName>
        <fullName evidence="1">Uncharacterized protein</fullName>
    </submittedName>
</protein>
<sequence>KERPYIWDDGEHALDEQIACVNAALTADENGLLFKALKPTIDWLRSKRYTH</sequence>
<keyword evidence="3" id="KW-1185">Reference proteome</keyword>
<evidence type="ECO:0000313" key="4">
    <source>
        <dbReference type="Proteomes" id="UP000663877"/>
    </source>
</evidence>